<dbReference type="Proteomes" id="UP000566819">
    <property type="component" value="Unassembled WGS sequence"/>
</dbReference>
<evidence type="ECO:0000256" key="1">
    <source>
        <dbReference type="SAM" id="MobiDB-lite"/>
    </source>
</evidence>
<evidence type="ECO:0000313" key="2">
    <source>
        <dbReference type="EMBL" id="KAF4635173.1"/>
    </source>
</evidence>
<dbReference type="EMBL" id="JAAMPI010000137">
    <property type="protein sequence ID" value="KAF4635173.1"/>
    <property type="molecule type" value="Genomic_DNA"/>
</dbReference>
<accession>A0A8H4W5P0</accession>
<feature type="compositionally biased region" description="Polar residues" evidence="1">
    <location>
        <begin position="134"/>
        <end position="149"/>
    </location>
</feature>
<keyword evidence="3" id="KW-1185">Reference proteome</keyword>
<name>A0A8H4W5P0_9HELO</name>
<evidence type="ECO:0000313" key="3">
    <source>
        <dbReference type="Proteomes" id="UP000566819"/>
    </source>
</evidence>
<reference evidence="2 3" key="1">
    <citation type="submission" date="2020-03" db="EMBL/GenBank/DDBJ databases">
        <title>Draft Genome Sequence of Cudoniella acicularis.</title>
        <authorList>
            <person name="Buettner E."/>
            <person name="Kellner H."/>
        </authorList>
    </citation>
    <scope>NUCLEOTIDE SEQUENCE [LARGE SCALE GENOMIC DNA]</scope>
    <source>
        <strain evidence="2 3">DSM 108380</strain>
    </source>
</reference>
<feature type="region of interest" description="Disordered" evidence="1">
    <location>
        <begin position="127"/>
        <end position="149"/>
    </location>
</feature>
<organism evidence="2 3">
    <name type="scientific">Cudoniella acicularis</name>
    <dbReference type="NCBI Taxonomy" id="354080"/>
    <lineage>
        <taxon>Eukaryota</taxon>
        <taxon>Fungi</taxon>
        <taxon>Dikarya</taxon>
        <taxon>Ascomycota</taxon>
        <taxon>Pezizomycotina</taxon>
        <taxon>Leotiomycetes</taxon>
        <taxon>Helotiales</taxon>
        <taxon>Tricladiaceae</taxon>
        <taxon>Cudoniella</taxon>
    </lineage>
</organism>
<dbReference type="AlphaFoldDB" id="A0A8H4W5P0"/>
<sequence>MQTSPLNDVTPADIDDLLGQGLGYYDWEMKLKSKGWTWNENLKNKIIKHEFEYFKEEILRLIAEPNTAEKGKNVRKTNSAESVLKRLKGEEWAKGRPDEKNRRELNRRLLGKDAKVRSLQKYVKEWKDSEPSTHDVSNSARNMETTRTASQIPAMASYQPETIFSSPAEPSTMSSSKSKASASVYIPSQLNVQPISNPYVYGSTQTNIQGVSWNSQTIPSAPAHRTLNFSNTTHSTSNYVTSMNSSSYYNTAVAQSAAEEFATPSIQANDTSVDWLEPEFSLEEYDTGTQLEWMQANGDTREEAGST</sequence>
<proteinExistence type="predicted"/>
<protein>
    <submittedName>
        <fullName evidence="2">Uncharacterized protein</fullName>
    </submittedName>
</protein>
<dbReference type="OrthoDB" id="3559171at2759"/>
<gene>
    <name evidence="2" type="ORF">G7Y89_g2932</name>
</gene>
<comment type="caution">
    <text evidence="2">The sequence shown here is derived from an EMBL/GenBank/DDBJ whole genome shotgun (WGS) entry which is preliminary data.</text>
</comment>